<dbReference type="RefSeq" id="WP_032117552.1">
    <property type="nucleotide sequence ID" value="NZ_JACOOO010000016.1"/>
</dbReference>
<name>A0ABR7DE17_9CLOT</name>
<dbReference type="InterPro" id="IPR021328">
    <property type="entry name" value="CotB-like"/>
</dbReference>
<dbReference type="Gene3D" id="1.20.1260.120">
    <property type="entry name" value="Protein of unknown function DUF2935"/>
    <property type="match status" value="1"/>
</dbReference>
<reference evidence="1 2" key="1">
    <citation type="submission" date="2020-08" db="EMBL/GenBank/DDBJ databases">
        <title>Genome public.</title>
        <authorList>
            <person name="Liu C."/>
            <person name="Sun Q."/>
        </authorList>
    </citation>
    <scope>NUCLEOTIDE SEQUENCE [LARGE SCALE GENOMIC DNA]</scope>
    <source>
        <strain evidence="1 2">NSJ-6</strain>
    </source>
</reference>
<proteinExistence type="predicted"/>
<accession>A0ABR7DE17</accession>
<dbReference type="Proteomes" id="UP000596929">
    <property type="component" value="Unassembled WGS sequence"/>
</dbReference>
<comment type="caution">
    <text evidence="1">The sequence shown here is derived from an EMBL/GenBank/DDBJ whole genome shotgun (WGS) entry which is preliminary data.</text>
</comment>
<evidence type="ECO:0000313" key="1">
    <source>
        <dbReference type="EMBL" id="MBC5629073.1"/>
    </source>
</evidence>
<gene>
    <name evidence="1" type="ORF">H8S20_09230</name>
</gene>
<sequence>MLSRQRYITLSLELHLFFARIMKEHSIFLEAGFTPKNSKLSKEADEYKIQFEKLLLDTIKISEGRNIEAVLNSGEVFTKYTLNAEKKTQYYTGININSKLTLMEQELKCKDKNDTDNKTVKCVKQLNNRGIKLIDGLIDLKRRILDGMLCCELFTVNYPLLIEHIIREAKLYCSYIKLLENGEDIEDPNNSEIKKSELFWDQIMMEHTLFIRGLLDPSENELIDTSENFADDYSELIKKASDMTDMTMSSITNDTLIETTKLKEFKEAGAGGILDCKIKSIILPLLADHVLREANHYIRLLNNYKK</sequence>
<dbReference type="Pfam" id="PF11155">
    <property type="entry name" value="DUF2935"/>
    <property type="match status" value="2"/>
</dbReference>
<dbReference type="EMBL" id="JACOOO010000016">
    <property type="protein sequence ID" value="MBC5629073.1"/>
    <property type="molecule type" value="Genomic_DNA"/>
</dbReference>
<evidence type="ECO:0000313" key="2">
    <source>
        <dbReference type="Proteomes" id="UP000596929"/>
    </source>
</evidence>
<protein>
    <submittedName>
        <fullName evidence="1">DUF2935 domain-containing protein</fullName>
    </submittedName>
</protein>
<dbReference type="SUPFAM" id="SSF158430">
    <property type="entry name" value="Bacillus cereus metalloprotein-like"/>
    <property type="match status" value="2"/>
</dbReference>
<organism evidence="1 2">
    <name type="scientific">Clostridium hominis</name>
    <dbReference type="NCBI Taxonomy" id="2763036"/>
    <lineage>
        <taxon>Bacteria</taxon>
        <taxon>Bacillati</taxon>
        <taxon>Bacillota</taxon>
        <taxon>Clostridia</taxon>
        <taxon>Eubacteriales</taxon>
        <taxon>Clostridiaceae</taxon>
        <taxon>Clostridium</taxon>
    </lineage>
</organism>
<keyword evidence="2" id="KW-1185">Reference proteome</keyword>